<feature type="transmembrane region" description="Helical" evidence="11">
    <location>
        <begin position="485"/>
        <end position="505"/>
    </location>
</feature>
<evidence type="ECO:0000313" key="13">
    <source>
        <dbReference type="EMBL" id="SPO30199.1"/>
    </source>
</evidence>
<dbReference type="InterPro" id="IPR051410">
    <property type="entry name" value="Ferric/Cupric_Reductase"/>
</dbReference>
<dbReference type="GO" id="GO:0006826">
    <property type="term" value="P:iron ion transport"/>
    <property type="evidence" value="ECO:0007669"/>
    <property type="project" value="TreeGrafter"/>
</dbReference>
<dbReference type="Pfam" id="PF08022">
    <property type="entry name" value="FAD_binding_8"/>
    <property type="match status" value="1"/>
</dbReference>
<organism evidence="13 14">
    <name type="scientific">Ustilago trichophora</name>
    <dbReference type="NCBI Taxonomy" id="86804"/>
    <lineage>
        <taxon>Eukaryota</taxon>
        <taxon>Fungi</taxon>
        <taxon>Dikarya</taxon>
        <taxon>Basidiomycota</taxon>
        <taxon>Ustilaginomycotina</taxon>
        <taxon>Ustilaginomycetes</taxon>
        <taxon>Ustilaginales</taxon>
        <taxon>Ustilaginaceae</taxon>
        <taxon>Ustilago</taxon>
    </lineage>
</organism>
<evidence type="ECO:0000256" key="8">
    <source>
        <dbReference type="ARBA" id="ARBA00023065"/>
    </source>
</evidence>
<dbReference type="GO" id="GO:0015677">
    <property type="term" value="P:copper ion import"/>
    <property type="evidence" value="ECO:0007669"/>
    <property type="project" value="TreeGrafter"/>
</dbReference>
<keyword evidence="6 11" id="KW-1133">Transmembrane helix</keyword>
<keyword evidence="7" id="KW-0560">Oxidoreductase</keyword>
<evidence type="ECO:0000256" key="6">
    <source>
        <dbReference type="ARBA" id="ARBA00022989"/>
    </source>
</evidence>
<evidence type="ECO:0000256" key="4">
    <source>
        <dbReference type="ARBA" id="ARBA00022692"/>
    </source>
</evidence>
<gene>
    <name evidence="13" type="ORF">UTRI_05663</name>
</gene>
<dbReference type="CDD" id="cd06186">
    <property type="entry name" value="NOX_Duox_like_FAD_NADP"/>
    <property type="match status" value="1"/>
</dbReference>
<keyword evidence="10" id="KW-0325">Glycoprotein</keyword>
<dbReference type="InterPro" id="IPR013130">
    <property type="entry name" value="Fe3_Rdtase_TM_dom"/>
</dbReference>
<evidence type="ECO:0000256" key="3">
    <source>
        <dbReference type="ARBA" id="ARBA00022448"/>
    </source>
</evidence>
<dbReference type="AlphaFoldDB" id="A0A5C3ELU6"/>
<feature type="transmembrane region" description="Helical" evidence="11">
    <location>
        <begin position="44"/>
        <end position="66"/>
    </location>
</feature>
<keyword evidence="14" id="KW-1185">Reference proteome</keyword>
<comment type="similarity">
    <text evidence="2">Belongs to the ferric reductase (FRE) family.</text>
</comment>
<sequence>MIPNPWTMSPKQLKYINALPPDQQGPAFVAYQGYYYNSMKVPCFAAFAMYGLFVLLIFAAACRNLLAWKSPALHRRINRKLQWIRAHLWEHPLLSRNHATLVSLPGLRWLTLQLPLRSEALVILGLFLINLVPLVAFYKLLDPIAGSKLIRSRSAQVCRALADRTGVLGTAQLPLLILMATKRTPLAIVSGLGQNSLMLYHRWIARWFWTHIFIHGVSYSVVYASRPNGLKEMLAETYIRWGIVGLAMAFGLVFLSLRSLRQSYYEVFVMLHMVMAIFAILGTYLHIALIEYGPYTIFKMMTELAAAFWAFDRVVRWVSRVYLTFSFESRSNVSSEKGSSVIKCASAQIRAFSAAADYTRLRISVPASKLRLADQPQPLIQGIAAGDDIRVTIPRLQWLGEHPFTVFAAGTFDDEPSQGYIDLLIKTEGGLTRKLAKHAVRSSKTCKADNDVELAGAPPNPLEMSVLIEGPFGTVPEISKGTTDLVLVAGGIAITFCWPLFVAAFKSCLTKAGKPKLATCKLVWILRHESTLALLEEAFLDLVQQVQGEHDLTGCHFTMDIYVTSTVSQALHSSSASNSIKEHADEAGSLHHEKVLTSVGKDDIILEAEVPALSHTESGNSDEEQQAKLFWDGVKGDAVKVCRFFGRPKSLSLSLFGHLDKEQLVRERDQALTVAFCGPSSLCDDIRYEAVGLLKKGIPVELVEECFTW</sequence>
<comment type="subcellular location">
    <subcellularLocation>
        <location evidence="1">Membrane</location>
        <topology evidence="1">Multi-pass membrane protein</topology>
    </subcellularLocation>
</comment>
<dbReference type="Pfam" id="PF01794">
    <property type="entry name" value="Ferric_reduct"/>
    <property type="match status" value="1"/>
</dbReference>
<evidence type="ECO:0000256" key="5">
    <source>
        <dbReference type="ARBA" id="ARBA00022982"/>
    </source>
</evidence>
<dbReference type="PANTHER" id="PTHR32361">
    <property type="entry name" value="FERRIC/CUPRIC REDUCTASE TRANSMEMBRANE COMPONENT"/>
    <property type="match status" value="1"/>
</dbReference>
<dbReference type="InterPro" id="IPR017927">
    <property type="entry name" value="FAD-bd_FR_type"/>
</dbReference>
<dbReference type="PROSITE" id="PS51384">
    <property type="entry name" value="FAD_FR"/>
    <property type="match status" value="1"/>
</dbReference>
<evidence type="ECO:0000256" key="1">
    <source>
        <dbReference type="ARBA" id="ARBA00004141"/>
    </source>
</evidence>
<dbReference type="SFLD" id="SFLDS00052">
    <property type="entry name" value="Ferric_Reductase_Domain"/>
    <property type="match status" value="1"/>
</dbReference>
<dbReference type="GO" id="GO:0006879">
    <property type="term" value="P:intracellular iron ion homeostasis"/>
    <property type="evidence" value="ECO:0007669"/>
    <property type="project" value="TreeGrafter"/>
</dbReference>
<dbReference type="InterPro" id="IPR013112">
    <property type="entry name" value="FAD-bd_8"/>
</dbReference>
<name>A0A5C3ELU6_9BASI</name>
<protein>
    <submittedName>
        <fullName evidence="13">Related to FRE3 - Ferric reductase, reduces siderophore-bound iron prior to uptake</fullName>
    </submittedName>
</protein>
<evidence type="ECO:0000256" key="11">
    <source>
        <dbReference type="SAM" id="Phobius"/>
    </source>
</evidence>
<keyword evidence="4 11" id="KW-0812">Transmembrane</keyword>
<dbReference type="InterPro" id="IPR013121">
    <property type="entry name" value="Fe_red_NAD-bd_6"/>
</dbReference>
<dbReference type="EMBL" id="OOIN01000032">
    <property type="protein sequence ID" value="SPO30199.1"/>
    <property type="molecule type" value="Genomic_DNA"/>
</dbReference>
<dbReference type="Pfam" id="PF08030">
    <property type="entry name" value="NAD_binding_6"/>
    <property type="match status" value="1"/>
</dbReference>
<dbReference type="Gene3D" id="3.40.50.80">
    <property type="entry name" value="Nucleotide-binding domain of ferredoxin-NADP reductase (FNR) module"/>
    <property type="match status" value="1"/>
</dbReference>
<keyword evidence="5" id="KW-0249">Electron transport</keyword>
<feature type="transmembrane region" description="Helical" evidence="11">
    <location>
        <begin position="238"/>
        <end position="257"/>
    </location>
</feature>
<feature type="transmembrane region" description="Helical" evidence="11">
    <location>
        <begin position="207"/>
        <end position="226"/>
    </location>
</feature>
<dbReference type="OrthoDB" id="4494341at2759"/>
<dbReference type="Proteomes" id="UP000324022">
    <property type="component" value="Unassembled WGS sequence"/>
</dbReference>
<dbReference type="InterPro" id="IPR039261">
    <property type="entry name" value="FNR_nucleotide-bd"/>
</dbReference>
<proteinExistence type="inferred from homology"/>
<reference evidence="13 14" key="1">
    <citation type="submission" date="2018-03" db="EMBL/GenBank/DDBJ databases">
        <authorList>
            <person name="Guldener U."/>
        </authorList>
    </citation>
    <scope>NUCLEOTIDE SEQUENCE [LARGE SCALE GENOMIC DNA]</scope>
    <source>
        <strain evidence="13 14">NBRC100155</strain>
    </source>
</reference>
<dbReference type="SFLD" id="SFLDG01168">
    <property type="entry name" value="Ferric_reductase_subgroup_(FRE"/>
    <property type="match status" value="1"/>
</dbReference>
<keyword evidence="3" id="KW-0813">Transport</keyword>
<keyword evidence="8" id="KW-0406">Ion transport</keyword>
<evidence type="ECO:0000259" key="12">
    <source>
        <dbReference type="PROSITE" id="PS51384"/>
    </source>
</evidence>
<keyword evidence="9 11" id="KW-0472">Membrane</keyword>
<dbReference type="GO" id="GO:0005886">
    <property type="term" value="C:plasma membrane"/>
    <property type="evidence" value="ECO:0007669"/>
    <property type="project" value="TreeGrafter"/>
</dbReference>
<feature type="transmembrane region" description="Helical" evidence="11">
    <location>
        <begin position="264"/>
        <end position="286"/>
    </location>
</feature>
<evidence type="ECO:0000256" key="10">
    <source>
        <dbReference type="ARBA" id="ARBA00023180"/>
    </source>
</evidence>
<evidence type="ECO:0000313" key="14">
    <source>
        <dbReference type="Proteomes" id="UP000324022"/>
    </source>
</evidence>
<evidence type="ECO:0000256" key="2">
    <source>
        <dbReference type="ARBA" id="ARBA00006278"/>
    </source>
</evidence>
<evidence type="ECO:0000256" key="9">
    <source>
        <dbReference type="ARBA" id="ARBA00023136"/>
    </source>
</evidence>
<dbReference type="GO" id="GO:0000293">
    <property type="term" value="F:ferric-chelate reductase activity"/>
    <property type="evidence" value="ECO:0007669"/>
    <property type="project" value="UniProtKB-ARBA"/>
</dbReference>
<feature type="domain" description="FAD-binding FR-type" evidence="12">
    <location>
        <begin position="339"/>
        <end position="478"/>
    </location>
</feature>
<dbReference type="PANTHER" id="PTHR32361:SF9">
    <property type="entry name" value="FERRIC REDUCTASE TRANSMEMBRANE COMPONENT 3-RELATED"/>
    <property type="match status" value="1"/>
</dbReference>
<dbReference type="SUPFAM" id="SSF52343">
    <property type="entry name" value="Ferredoxin reductase-like, C-terminal NADP-linked domain"/>
    <property type="match status" value="1"/>
</dbReference>
<accession>A0A5C3ELU6</accession>
<feature type="transmembrane region" description="Helical" evidence="11">
    <location>
        <begin position="120"/>
        <end position="141"/>
    </location>
</feature>
<evidence type="ECO:0000256" key="7">
    <source>
        <dbReference type="ARBA" id="ARBA00023002"/>
    </source>
</evidence>